<dbReference type="Proteomes" id="UP000326936">
    <property type="component" value="Plasmid pTHAF100_a"/>
</dbReference>
<dbReference type="EMBL" id="CP045351">
    <property type="protein sequence ID" value="QFT28762.1"/>
    <property type="molecule type" value="Genomic_DNA"/>
</dbReference>
<keyword evidence="1" id="KW-0614">Plasmid</keyword>
<protein>
    <submittedName>
        <fullName evidence="1">Uncharacterized protein</fullName>
    </submittedName>
</protein>
<proteinExistence type="predicted"/>
<dbReference type="AlphaFoldDB" id="A0A5P9CSW1"/>
<name>A0A5P9CSW1_9VIBR</name>
<keyword evidence="2" id="KW-1185">Reference proteome</keyword>
<geneLocation type="plasmid" evidence="2">
    <name>pthaf100_a</name>
</geneLocation>
<dbReference type="KEGG" id="vaq:FIV01_20385"/>
<accession>A0A5P9CSW1</accession>
<gene>
    <name evidence="1" type="ORF">FIV01_20385</name>
</gene>
<sequence length="65" mass="7610">MRVNEKIADDPCVSCVQDLEDLFILILNLKVLSTEQSQFKTIRNELAGYIQVQPEVKRQFRQLML</sequence>
<evidence type="ECO:0000313" key="2">
    <source>
        <dbReference type="Proteomes" id="UP000326936"/>
    </source>
</evidence>
<organism evidence="1 2">
    <name type="scientific">Vibrio aquimaris</name>
    <dbReference type="NCBI Taxonomy" id="2587862"/>
    <lineage>
        <taxon>Bacteria</taxon>
        <taxon>Pseudomonadati</taxon>
        <taxon>Pseudomonadota</taxon>
        <taxon>Gammaproteobacteria</taxon>
        <taxon>Vibrionales</taxon>
        <taxon>Vibrionaceae</taxon>
        <taxon>Vibrio</taxon>
    </lineage>
</organism>
<reference evidence="1 2" key="1">
    <citation type="submission" date="2019-10" db="EMBL/GenBank/DDBJ databases">
        <title>Complete genome sequence of Vibrio sp. strain THAF100, isolated from non-filtered water from the water column of tank 6 of a marine aquarium containing stony-coral fragments. Water maintained at 26 degree C.</title>
        <authorList>
            <person name="Ruckert C."/>
            <person name="Franco A."/>
            <person name="Kalinowski J."/>
            <person name="Glaeser S."/>
        </authorList>
    </citation>
    <scope>NUCLEOTIDE SEQUENCE [LARGE SCALE GENOMIC DNA]</scope>
    <source>
        <strain evidence="1 2">THAF100</strain>
        <plasmid evidence="2">pthaf100_a</plasmid>
    </source>
</reference>
<evidence type="ECO:0000313" key="1">
    <source>
        <dbReference type="EMBL" id="QFT28762.1"/>
    </source>
</evidence>